<organism evidence="1 2">
    <name type="scientific">Trichomonas vaginalis (strain ATCC PRA-98 / G3)</name>
    <dbReference type="NCBI Taxonomy" id="412133"/>
    <lineage>
        <taxon>Eukaryota</taxon>
        <taxon>Metamonada</taxon>
        <taxon>Parabasalia</taxon>
        <taxon>Trichomonadida</taxon>
        <taxon>Trichomonadidae</taxon>
        <taxon>Trichomonas</taxon>
    </lineage>
</organism>
<dbReference type="VEuPathDB" id="TrichDB:TVAG_436670"/>
<protein>
    <submittedName>
        <fullName evidence="1">Uncharacterized protein</fullName>
    </submittedName>
</protein>
<proteinExistence type="predicted"/>
<dbReference type="VEuPathDB" id="TrichDB:TVAGG3_0565550"/>
<dbReference type="AlphaFoldDB" id="A2DFB5"/>
<dbReference type="KEGG" id="tva:5466388"/>
<evidence type="ECO:0000313" key="2">
    <source>
        <dbReference type="Proteomes" id="UP000001542"/>
    </source>
</evidence>
<sequence length="566" mass="66632">MATYYSIEEMFDIYQNNVTNRYDEAIRNDASIMRLYFEKAPITQYRSGKMQLSISKASSFILSSVIESAGYIADPKRFVMTKINIITQVNFDSTFRELRNRDINPQFVLDSLLQKATSPIQDPESPNSGIPIQIQLFLRLREVNEKYNEFPGLLLKAYDQNISLAIQNKCKTILVYLSYFFVYNILKRKQYGEILIKIINGLRVEAAVEHLISALSISARRIDTEQYTEFTYFYRFIMRNLNSCSGFTSFKVTEHFEQRAKGWPDENPIIKEKRAEPKKFIMNSTSSKIYTGHTDFNFNCGDAIEQMYEEWKNSSKFMDILNFKPDIIVETAFKLFERHVKDVEDYSYFIAFVLDNLFKKKPVERYLAFKKHVHIFQELTKSEEGTKIYWDGFGRMLDTLYIHKKIEQQHLFDILSIEDIPLPQSVRIKCIIEKDDVVSEYESTKIFKLANGGIPKLDELNMAFVNIALYSEFDTKEFLINPKCIEGVQNMDPHFVFKFIRAAVFESIQDFPRLRQYQDILFHIKQKWTSLFKPMIEKSIELSSCGSTKKQNFRDLVERIFYSPMR</sequence>
<reference evidence="1" key="2">
    <citation type="journal article" date="2007" name="Science">
        <title>Draft genome sequence of the sexually transmitted pathogen Trichomonas vaginalis.</title>
        <authorList>
            <person name="Carlton J.M."/>
            <person name="Hirt R.P."/>
            <person name="Silva J.C."/>
            <person name="Delcher A.L."/>
            <person name="Schatz M."/>
            <person name="Zhao Q."/>
            <person name="Wortman J.R."/>
            <person name="Bidwell S.L."/>
            <person name="Alsmark U.C.M."/>
            <person name="Besteiro S."/>
            <person name="Sicheritz-Ponten T."/>
            <person name="Noel C.J."/>
            <person name="Dacks J.B."/>
            <person name="Foster P.G."/>
            <person name="Simillion C."/>
            <person name="Van de Peer Y."/>
            <person name="Miranda-Saavedra D."/>
            <person name="Barton G.J."/>
            <person name="Westrop G.D."/>
            <person name="Mueller S."/>
            <person name="Dessi D."/>
            <person name="Fiori P.L."/>
            <person name="Ren Q."/>
            <person name="Paulsen I."/>
            <person name="Zhang H."/>
            <person name="Bastida-Corcuera F.D."/>
            <person name="Simoes-Barbosa A."/>
            <person name="Brown M.T."/>
            <person name="Hayes R.D."/>
            <person name="Mukherjee M."/>
            <person name="Okumura C.Y."/>
            <person name="Schneider R."/>
            <person name="Smith A.J."/>
            <person name="Vanacova S."/>
            <person name="Villalvazo M."/>
            <person name="Haas B.J."/>
            <person name="Pertea M."/>
            <person name="Feldblyum T.V."/>
            <person name="Utterback T.R."/>
            <person name="Shu C.L."/>
            <person name="Osoegawa K."/>
            <person name="de Jong P.J."/>
            <person name="Hrdy I."/>
            <person name="Horvathova L."/>
            <person name="Zubacova Z."/>
            <person name="Dolezal P."/>
            <person name="Malik S.B."/>
            <person name="Logsdon J.M. Jr."/>
            <person name="Henze K."/>
            <person name="Gupta A."/>
            <person name="Wang C.C."/>
            <person name="Dunne R.L."/>
            <person name="Upcroft J.A."/>
            <person name="Upcroft P."/>
            <person name="White O."/>
            <person name="Salzberg S.L."/>
            <person name="Tang P."/>
            <person name="Chiu C.-H."/>
            <person name="Lee Y.-S."/>
            <person name="Embley T.M."/>
            <person name="Coombs G.H."/>
            <person name="Mottram J.C."/>
            <person name="Tachezy J."/>
            <person name="Fraser-Liggett C.M."/>
            <person name="Johnson P.J."/>
        </authorList>
    </citation>
    <scope>NUCLEOTIDE SEQUENCE [LARGE SCALE GENOMIC DNA]</scope>
    <source>
        <strain evidence="1">G3</strain>
    </source>
</reference>
<dbReference type="Proteomes" id="UP000001542">
    <property type="component" value="Unassembled WGS sequence"/>
</dbReference>
<dbReference type="InParanoid" id="A2DFB5"/>
<name>A2DFB5_TRIV3</name>
<keyword evidence="2" id="KW-1185">Reference proteome</keyword>
<reference evidence="1" key="1">
    <citation type="submission" date="2006-10" db="EMBL/GenBank/DDBJ databases">
        <authorList>
            <person name="Amadeo P."/>
            <person name="Zhao Q."/>
            <person name="Wortman J."/>
            <person name="Fraser-Liggett C."/>
            <person name="Carlton J."/>
        </authorList>
    </citation>
    <scope>NUCLEOTIDE SEQUENCE</scope>
    <source>
        <strain evidence="1">G3</strain>
    </source>
</reference>
<dbReference type="EMBL" id="DS113194">
    <property type="protein sequence ID" value="EAY20843.1"/>
    <property type="molecule type" value="Genomic_DNA"/>
</dbReference>
<evidence type="ECO:0000313" key="1">
    <source>
        <dbReference type="EMBL" id="EAY20843.1"/>
    </source>
</evidence>
<accession>A2DFB5</accession>
<gene>
    <name evidence="1" type="ORF">TVAG_436670</name>
</gene>
<dbReference type="RefSeq" id="XP_001581829.1">
    <property type="nucleotide sequence ID" value="XM_001581779.1"/>
</dbReference>